<protein>
    <submittedName>
        <fullName evidence="2">Uncharacterized protein</fullName>
    </submittedName>
</protein>
<name>A0A142CVW2_9EURY</name>
<evidence type="ECO:0000313" key="3">
    <source>
        <dbReference type="Proteomes" id="UP000073604"/>
    </source>
</evidence>
<keyword evidence="1" id="KW-1133">Transmembrane helix</keyword>
<dbReference type="STRING" id="53952.A0127_06890"/>
<dbReference type="OrthoDB" id="86127at2157"/>
<sequence length="204" mass="23564">MSMVKDSVEAALDLDEKSVYSHIAHESAEDIIRIISSIDAERARLRGEVIYYTDDWDDLIRQRIAKGKRHTAFDFYNPALLDIWEAKVKKVKALKNAEKIAYTLYAFVIALSIGLLFLAGSLIILPVLSIAPLVLFLRGWIRDRMDLSYYELTQFFIDEMAELVRRHGLRPENYRFKLFGNDYFGVKAFNQRSSTFVVEVEGND</sequence>
<keyword evidence="1" id="KW-0472">Membrane</keyword>
<gene>
    <name evidence="2" type="ORF">A0127_06890</name>
</gene>
<dbReference type="Proteomes" id="UP000073604">
    <property type="component" value="Chromosome"/>
</dbReference>
<evidence type="ECO:0000313" key="2">
    <source>
        <dbReference type="EMBL" id="AMQ18914.1"/>
    </source>
</evidence>
<reference evidence="3" key="1">
    <citation type="submission" date="2016-03" db="EMBL/GenBank/DDBJ databases">
        <authorList>
            <person name="Oger P.M."/>
        </authorList>
    </citation>
    <scope>NUCLEOTIDE SEQUENCE [LARGE SCALE GENOMIC DNA]</scope>
    <source>
        <strain evidence="3">OG-1</strain>
    </source>
</reference>
<dbReference type="AlphaFoldDB" id="A0A142CVW2"/>
<dbReference type="KEGG" id="tpep:A0127_06890"/>
<evidence type="ECO:0000256" key="1">
    <source>
        <dbReference type="SAM" id="Phobius"/>
    </source>
</evidence>
<dbReference type="EMBL" id="CP014750">
    <property type="protein sequence ID" value="AMQ18914.1"/>
    <property type="molecule type" value="Genomic_DNA"/>
</dbReference>
<dbReference type="GeneID" id="27140260"/>
<organism evidence="2 3">
    <name type="scientific">Thermococcus peptonophilus</name>
    <dbReference type="NCBI Taxonomy" id="53952"/>
    <lineage>
        <taxon>Archaea</taxon>
        <taxon>Methanobacteriati</taxon>
        <taxon>Methanobacteriota</taxon>
        <taxon>Thermococci</taxon>
        <taxon>Thermococcales</taxon>
        <taxon>Thermococcaceae</taxon>
        <taxon>Thermococcus</taxon>
    </lineage>
</organism>
<feature type="transmembrane region" description="Helical" evidence="1">
    <location>
        <begin position="100"/>
        <end position="117"/>
    </location>
</feature>
<feature type="transmembrane region" description="Helical" evidence="1">
    <location>
        <begin position="123"/>
        <end position="141"/>
    </location>
</feature>
<dbReference type="RefSeq" id="WP_062389697.1">
    <property type="nucleotide sequence ID" value="NZ_CP014750.1"/>
</dbReference>
<keyword evidence="1" id="KW-0812">Transmembrane</keyword>
<keyword evidence="3" id="KW-1185">Reference proteome</keyword>
<proteinExistence type="predicted"/>
<accession>A0A142CVW2</accession>